<evidence type="ECO:0000256" key="9">
    <source>
        <dbReference type="RuleBase" id="RU362118"/>
    </source>
</evidence>
<dbReference type="InterPro" id="IPR000277">
    <property type="entry name" value="Cys/Met-Metab_PyrdxlP-dep_enz"/>
</dbReference>
<dbReference type="GO" id="GO:0047982">
    <property type="term" value="F:homocysteine desulfhydrase activity"/>
    <property type="evidence" value="ECO:0007669"/>
    <property type="project" value="UniProtKB-EC"/>
</dbReference>
<gene>
    <name evidence="10" type="primary">metZ</name>
    <name evidence="10" type="ORF">CFX0092_A2970</name>
</gene>
<keyword evidence="11" id="KW-1185">Reference proteome</keyword>
<dbReference type="GO" id="GO:0016740">
    <property type="term" value="F:transferase activity"/>
    <property type="evidence" value="ECO:0007669"/>
    <property type="project" value="UniProtKB-KW"/>
</dbReference>
<comment type="catalytic activity">
    <reaction evidence="6">
        <text>L-homocysteine + H2O = 2-oxobutanoate + hydrogen sulfide + NH4(+) + H(+)</text>
        <dbReference type="Rhea" id="RHEA:14501"/>
        <dbReference type="ChEBI" id="CHEBI:15377"/>
        <dbReference type="ChEBI" id="CHEBI:15378"/>
        <dbReference type="ChEBI" id="CHEBI:16763"/>
        <dbReference type="ChEBI" id="CHEBI:28938"/>
        <dbReference type="ChEBI" id="CHEBI:29919"/>
        <dbReference type="ChEBI" id="CHEBI:58199"/>
        <dbReference type="EC" id="4.4.1.2"/>
    </reaction>
    <physiologicalReaction direction="left-to-right" evidence="6">
        <dbReference type="Rhea" id="RHEA:14502"/>
    </physiologicalReaction>
</comment>
<evidence type="ECO:0000313" key="10">
    <source>
        <dbReference type="EMBL" id="CUS04848.2"/>
    </source>
</evidence>
<dbReference type="RefSeq" id="WP_095044130.1">
    <property type="nucleotide sequence ID" value="NZ_LN890655.1"/>
</dbReference>
<evidence type="ECO:0000256" key="7">
    <source>
        <dbReference type="ARBA" id="ARBA00052699"/>
    </source>
</evidence>
<comment type="cofactor">
    <cofactor evidence="1 9">
        <name>pyridoxal 5'-phosphate</name>
        <dbReference type="ChEBI" id="CHEBI:597326"/>
    </cofactor>
</comment>
<dbReference type="InterPro" id="IPR015421">
    <property type="entry name" value="PyrdxlP-dep_Trfase_major"/>
</dbReference>
<dbReference type="GO" id="GO:0005737">
    <property type="term" value="C:cytoplasm"/>
    <property type="evidence" value="ECO:0007669"/>
    <property type="project" value="TreeGrafter"/>
</dbReference>
<name>A0A160T6G5_9CHLR</name>
<comment type="similarity">
    <text evidence="2 9">Belongs to the trans-sulfuration enzymes family.</text>
</comment>
<dbReference type="PIRSF" id="PIRSF001434">
    <property type="entry name" value="CGS"/>
    <property type="match status" value="1"/>
</dbReference>
<dbReference type="InterPro" id="IPR015422">
    <property type="entry name" value="PyrdxlP-dep_Trfase_small"/>
</dbReference>
<accession>A0A160T6G5</accession>
<evidence type="ECO:0000256" key="8">
    <source>
        <dbReference type="PIRSR" id="PIRSR001434-2"/>
    </source>
</evidence>
<dbReference type="CDD" id="cd00614">
    <property type="entry name" value="CGS_like"/>
    <property type="match status" value="1"/>
</dbReference>
<dbReference type="AlphaFoldDB" id="A0A160T6G5"/>
<evidence type="ECO:0000256" key="4">
    <source>
        <dbReference type="ARBA" id="ARBA00047175"/>
    </source>
</evidence>
<evidence type="ECO:0000256" key="5">
    <source>
        <dbReference type="ARBA" id="ARBA00047199"/>
    </source>
</evidence>
<keyword evidence="10" id="KW-0808">Transferase</keyword>
<dbReference type="GO" id="GO:0030170">
    <property type="term" value="F:pyridoxal phosphate binding"/>
    <property type="evidence" value="ECO:0007669"/>
    <property type="project" value="InterPro"/>
</dbReference>
<dbReference type="PROSITE" id="PS00868">
    <property type="entry name" value="CYS_MET_METAB_PP"/>
    <property type="match status" value="1"/>
</dbReference>
<reference evidence="10" key="1">
    <citation type="submission" date="2016-01" db="EMBL/GenBank/DDBJ databases">
        <authorList>
            <person name="Mcilroy J.S."/>
            <person name="Karst M S."/>
            <person name="Albertsen M."/>
        </authorList>
    </citation>
    <scope>NUCLEOTIDE SEQUENCE</scope>
    <source>
        <strain evidence="10">Cfx-K</strain>
    </source>
</reference>
<proteinExistence type="inferred from homology"/>
<feature type="modified residue" description="N6-(pyridoxal phosphate)lysine" evidence="8">
    <location>
        <position position="212"/>
    </location>
</feature>
<dbReference type="GO" id="GO:0018826">
    <property type="term" value="F:methionine gamma-lyase activity"/>
    <property type="evidence" value="ECO:0007669"/>
    <property type="project" value="UniProtKB-EC"/>
</dbReference>
<dbReference type="PANTHER" id="PTHR11808">
    <property type="entry name" value="TRANS-SULFURATION ENZYME FAMILY MEMBER"/>
    <property type="match status" value="1"/>
</dbReference>
<dbReference type="InterPro" id="IPR015424">
    <property type="entry name" value="PyrdxlP-dep_Trfase"/>
</dbReference>
<evidence type="ECO:0000256" key="1">
    <source>
        <dbReference type="ARBA" id="ARBA00001933"/>
    </source>
</evidence>
<dbReference type="FunFam" id="3.40.640.10:FF:000046">
    <property type="entry name" value="Cystathionine gamma-lyase"/>
    <property type="match status" value="1"/>
</dbReference>
<protein>
    <recommendedName>
        <fullName evidence="4">homocysteine desulfhydrase</fullName>
        <ecNumber evidence="4">4.4.1.2</ecNumber>
    </recommendedName>
    <alternativeName>
        <fullName evidence="5">Homocysteine desulfhydrase</fullName>
    </alternativeName>
</protein>
<dbReference type="Proteomes" id="UP000215027">
    <property type="component" value="Chromosome I"/>
</dbReference>
<dbReference type="GO" id="GO:0019346">
    <property type="term" value="P:transsulfuration"/>
    <property type="evidence" value="ECO:0007669"/>
    <property type="project" value="InterPro"/>
</dbReference>
<evidence type="ECO:0000256" key="6">
    <source>
        <dbReference type="ARBA" id="ARBA00048780"/>
    </source>
</evidence>
<dbReference type="Gene3D" id="3.90.1150.10">
    <property type="entry name" value="Aspartate Aminotransferase, domain 1"/>
    <property type="match status" value="1"/>
</dbReference>
<sequence>MQPKQPTEQPHIETQLIRRRTAAGPHREQVTPLYMASGFTFPDAATARAVYAGEQPGYVYSRWEHPNGDELIDRLCALEGADAGIAMASGMAALFTALAGLLNSGDHVLAARSLFGATHLLLTTILPRWGISYTYADGEHIASWAEHFRPETRLCLVETPSNPGLGLVDLAALAELCRARGVTLVVDNTFATPILQRPIALGADLVVHSTTKFLDGQGRTIGGVALGDALLIKELTHFARQTGPSLSPFNAWLLSQALETLPLRMARHCQNALALAAWLETQPGIATVCYPFLPSHPQYELARRQMSAGGGLVAFELAGGLAAGRCFLDALGMSDIVANLGDARTTATHPASTTHSGLSEDERRATGITPGLIRVSVGLEHIDDIIADVAQALEVTADRG</sequence>
<comment type="catalytic activity">
    <reaction evidence="7">
        <text>L-methionine + H2O = methanethiol + 2-oxobutanoate + NH4(+)</text>
        <dbReference type="Rhea" id="RHEA:23800"/>
        <dbReference type="ChEBI" id="CHEBI:15377"/>
        <dbReference type="ChEBI" id="CHEBI:16007"/>
        <dbReference type="ChEBI" id="CHEBI:16763"/>
        <dbReference type="ChEBI" id="CHEBI:28938"/>
        <dbReference type="ChEBI" id="CHEBI:57844"/>
        <dbReference type="EC" id="4.4.1.11"/>
    </reaction>
    <physiologicalReaction direction="left-to-right" evidence="7">
        <dbReference type="Rhea" id="RHEA:23801"/>
    </physiologicalReaction>
</comment>
<dbReference type="InterPro" id="IPR054542">
    <property type="entry name" value="Cys_met_metab_PP"/>
</dbReference>
<evidence type="ECO:0000256" key="3">
    <source>
        <dbReference type="ARBA" id="ARBA00022898"/>
    </source>
</evidence>
<dbReference type="PANTHER" id="PTHR11808:SF80">
    <property type="entry name" value="CYSTATHIONINE GAMMA-LYASE"/>
    <property type="match status" value="1"/>
</dbReference>
<dbReference type="Pfam" id="PF01053">
    <property type="entry name" value="Cys_Met_Meta_PP"/>
    <property type="match status" value="1"/>
</dbReference>
<evidence type="ECO:0000256" key="2">
    <source>
        <dbReference type="ARBA" id="ARBA00009077"/>
    </source>
</evidence>
<dbReference type="EC" id="4.4.1.2" evidence="4"/>
<evidence type="ECO:0000313" key="11">
    <source>
        <dbReference type="Proteomes" id="UP000215027"/>
    </source>
</evidence>
<dbReference type="SUPFAM" id="SSF53383">
    <property type="entry name" value="PLP-dependent transferases"/>
    <property type="match status" value="1"/>
</dbReference>
<dbReference type="KEGG" id="pbf:CFX0092_A2970"/>
<dbReference type="EMBL" id="LN890655">
    <property type="protein sequence ID" value="CUS04848.2"/>
    <property type="molecule type" value="Genomic_DNA"/>
</dbReference>
<organism evidence="10 11">
    <name type="scientific">Candidatus Promineifilum breve</name>
    <dbReference type="NCBI Taxonomy" id="1806508"/>
    <lineage>
        <taxon>Bacteria</taxon>
        <taxon>Bacillati</taxon>
        <taxon>Chloroflexota</taxon>
        <taxon>Ardenticatenia</taxon>
        <taxon>Candidatus Promineifilales</taxon>
        <taxon>Candidatus Promineifilaceae</taxon>
        <taxon>Candidatus Promineifilum</taxon>
    </lineage>
</organism>
<keyword evidence="3 8" id="KW-0663">Pyridoxal phosphate</keyword>
<dbReference type="Gene3D" id="3.40.640.10">
    <property type="entry name" value="Type I PLP-dependent aspartate aminotransferase-like (Major domain)"/>
    <property type="match status" value="1"/>
</dbReference>
<dbReference type="OrthoDB" id="9780685at2"/>